<evidence type="ECO:0000313" key="3">
    <source>
        <dbReference type="Proteomes" id="UP001057375"/>
    </source>
</evidence>
<gene>
    <name evidence="2" type="ORF">ADUPG1_006567</name>
</gene>
<feature type="compositionally biased region" description="Polar residues" evidence="1">
    <location>
        <begin position="255"/>
        <end position="264"/>
    </location>
</feature>
<evidence type="ECO:0000256" key="1">
    <source>
        <dbReference type="SAM" id="MobiDB-lite"/>
    </source>
</evidence>
<feature type="compositionally biased region" description="Basic and acidic residues" evidence="1">
    <location>
        <begin position="998"/>
        <end position="1007"/>
    </location>
</feature>
<feature type="compositionally biased region" description="Low complexity" evidence="1">
    <location>
        <begin position="951"/>
        <end position="967"/>
    </location>
</feature>
<feature type="region of interest" description="Disordered" evidence="1">
    <location>
        <begin position="246"/>
        <end position="272"/>
    </location>
</feature>
<feature type="region of interest" description="Disordered" evidence="1">
    <location>
        <begin position="945"/>
        <end position="1007"/>
    </location>
</feature>
<feature type="compositionally biased region" description="Basic residues" evidence="1">
    <location>
        <begin position="567"/>
        <end position="577"/>
    </location>
</feature>
<keyword evidence="3" id="KW-1185">Reference proteome</keyword>
<feature type="compositionally biased region" description="Polar residues" evidence="1">
    <location>
        <begin position="495"/>
        <end position="510"/>
    </location>
</feature>
<name>A0ABQ5KIP7_9EUKA</name>
<protein>
    <submittedName>
        <fullName evidence="2">Uncharacterized protein</fullName>
    </submittedName>
</protein>
<organism evidence="2 3">
    <name type="scientific">Aduncisulcus paluster</name>
    <dbReference type="NCBI Taxonomy" id="2918883"/>
    <lineage>
        <taxon>Eukaryota</taxon>
        <taxon>Metamonada</taxon>
        <taxon>Carpediemonas-like organisms</taxon>
        <taxon>Aduncisulcus</taxon>
    </lineage>
</organism>
<comment type="caution">
    <text evidence="2">The sequence shown here is derived from an EMBL/GenBank/DDBJ whole genome shotgun (WGS) entry which is preliminary data.</text>
</comment>
<accession>A0ABQ5KIP7</accession>
<feature type="region of interest" description="Disordered" evidence="1">
    <location>
        <begin position="495"/>
        <end position="519"/>
    </location>
</feature>
<proteinExistence type="predicted"/>
<dbReference type="EMBL" id="BQXS01009982">
    <property type="protein sequence ID" value="GKT32397.1"/>
    <property type="molecule type" value="Genomic_DNA"/>
</dbReference>
<feature type="region of interest" description="Disordered" evidence="1">
    <location>
        <begin position="856"/>
        <end position="912"/>
    </location>
</feature>
<reference evidence="2" key="1">
    <citation type="submission" date="2022-03" db="EMBL/GenBank/DDBJ databases">
        <title>Draft genome sequence of Aduncisulcus paluster, a free-living microaerophilic Fornicata.</title>
        <authorList>
            <person name="Yuyama I."/>
            <person name="Kume K."/>
            <person name="Tamura T."/>
            <person name="Inagaki Y."/>
            <person name="Hashimoto T."/>
        </authorList>
    </citation>
    <scope>NUCLEOTIDE SEQUENCE</scope>
    <source>
        <strain evidence="2">NY0171</strain>
    </source>
</reference>
<feature type="region of interest" description="Disordered" evidence="1">
    <location>
        <begin position="561"/>
        <end position="588"/>
    </location>
</feature>
<dbReference type="Proteomes" id="UP001057375">
    <property type="component" value="Unassembled WGS sequence"/>
</dbReference>
<evidence type="ECO:0000313" key="2">
    <source>
        <dbReference type="EMBL" id="GKT32397.1"/>
    </source>
</evidence>
<sequence length="1007" mass="114289">MDHFRHISSVKRRLSIHECLEFAESKRLSSDHNIKIDMFPEKLSNLSSGEYSKAWALFIQYMDHFRHISSVKRRLSIHECLEFAESKVCRPDMLGERSFLDDMEYYLGSTSIKKAHLLRDSLSSNNNVESSIPIPPPLLSSLPDPSDPSMPSITACTHSTTSYLNIKMFFEAYEPLSLPQSSSIQLLDSQPFMPRKFTITSLPDKPITYLHEFIADKLFKYILNMLTIANMKNEIPFYSSSSRRSHFSDSHGRTDISSIPSPHSNESEDSEGLDVIVGDDQRSRESEGYVGLEYCLKQIGPIWIVPSIQWNSSRLIQTPHPNPTPKDTATAGERVEARAEGDRYLPHQHFDSHSHSSHSHSAHGIVSHKRIDIMVPDIPRSRQEHMLIRDIVEYYDLEQAWRQNQSHIIKIRDQEDMIKKQKQSKVVKSSRIIFSDSRHWESIVKKREQTLLAYLTYKVKFDSEMFISLQKIGKLSQLKADEQIQKIINNYYPNKTMRKSSQNNQTQPSLKPSDGSKYGVKSNISFKEKETSIKPSVYVKRPPIRHLKWFDGLSTGDFDTTIDHNPKRAKSSSSKKHNQLDDPPSLVSSLSSLGTDSSLYSTYPSLSLLLSFPSFEITQPSAKESMQLVHELIEIGREAWRERMRMLEKERKSGYIRVLGNMEVPQFSSLELSSLFPPKTPASNPFAHGSTILSSFSSESPSNVNILPSSSTKFPSTSSTFPSSSSLSVSSSPIVMTYLDNLHRVFFKQHFEEGSFGSMLCLLSSIIMKRRKEHPNSIPQIILRKAVQSEIGPYEQGSIASPIQFTHGSQAFDDYSSSSEEHTYIAPQHQQIGVTTFDEPALPSMKSRFGSRTSRYMTSTMGSPSHALHHPNPMVSMDEEDSELSINEFGMPSPRQNASSPRSRVDSEYNPYDYSSPSIADVLKSHRRASSQLLERPKVILESESKIGVHGSPSPSGYSYPSSYFSTGEEERSNLKRRTRSLLGHENEDSDEQSWGDRSFKHHADPK</sequence>